<accession>A0A0W1SWJ0</accession>
<name>A0A0W1SWJ0_9EURY</name>
<keyword evidence="2" id="KW-1185">Reference proteome</keyword>
<dbReference type="AlphaFoldDB" id="A0A0W1SWJ0"/>
<evidence type="ECO:0000313" key="2">
    <source>
        <dbReference type="Proteomes" id="UP000053157"/>
    </source>
</evidence>
<gene>
    <name evidence="1" type="ORF">AUR66_06235</name>
</gene>
<sequence length="203" mass="23269">MREAYLTDCDFGAARNAATNATAYMSEAFTIDFPHASANRAERAGKLFMRALFLQDEIENRASFYDCLEHSVPDGTFVGVAQTVPEMSIDDDPRWRDVRALLEAVCDEVDVSREYAVLHARFWRLHGQRRDGWRGIARRAHRIKLARMVPSASATDIDKLAEYFVAGVDDHDEWRRDSLERDISSTVDVVARYYQRVFDLRTG</sequence>
<protein>
    <submittedName>
        <fullName evidence="1">Uncharacterized protein</fullName>
    </submittedName>
</protein>
<evidence type="ECO:0000313" key="1">
    <source>
        <dbReference type="EMBL" id="KTG30814.1"/>
    </source>
</evidence>
<reference evidence="1 2" key="1">
    <citation type="submission" date="2015-12" db="EMBL/GenBank/DDBJ databases">
        <title>Haloferax profundi sp. nov. isolated from the Discovery deep brine-seawater interface in the Red Sea.</title>
        <authorList>
            <person name="Zhang G."/>
            <person name="Stingl U."/>
            <person name="Rashid M."/>
        </authorList>
    </citation>
    <scope>NUCLEOTIDE SEQUENCE [LARGE SCALE GENOMIC DNA]</scope>
    <source>
        <strain evidence="1 2">SB29</strain>
    </source>
</reference>
<proteinExistence type="predicted"/>
<organism evidence="1 2">
    <name type="scientific">Haloferax profundi</name>
    <dbReference type="NCBI Taxonomy" id="1544718"/>
    <lineage>
        <taxon>Archaea</taxon>
        <taxon>Methanobacteriati</taxon>
        <taxon>Methanobacteriota</taxon>
        <taxon>Stenosarchaea group</taxon>
        <taxon>Halobacteria</taxon>
        <taxon>Halobacteriales</taxon>
        <taxon>Haloferacaceae</taxon>
        <taxon>Haloferax</taxon>
    </lineage>
</organism>
<dbReference type="EMBL" id="LOPV01000020">
    <property type="protein sequence ID" value="KTG30814.1"/>
    <property type="molecule type" value="Genomic_DNA"/>
</dbReference>
<comment type="caution">
    <text evidence="1">The sequence shown here is derived from an EMBL/GenBank/DDBJ whole genome shotgun (WGS) entry which is preliminary data.</text>
</comment>
<dbReference type="Proteomes" id="UP000053157">
    <property type="component" value="Unassembled WGS sequence"/>
</dbReference>